<keyword evidence="7" id="KW-0342">GTP-binding</keyword>
<dbReference type="InterPro" id="IPR005835">
    <property type="entry name" value="NTP_transferase_dom"/>
</dbReference>
<evidence type="ECO:0000256" key="4">
    <source>
        <dbReference type="ARBA" id="ARBA00022679"/>
    </source>
</evidence>
<dbReference type="EMBL" id="LNXV01000011">
    <property type="protein sequence ID" value="KTC84108.1"/>
    <property type="molecule type" value="Genomic_DNA"/>
</dbReference>
<dbReference type="GO" id="GO:0009298">
    <property type="term" value="P:GDP-mannose biosynthetic process"/>
    <property type="evidence" value="ECO:0007669"/>
    <property type="project" value="UniProtKB-UniPathway"/>
</dbReference>
<evidence type="ECO:0000313" key="14">
    <source>
        <dbReference type="Proteomes" id="UP000054742"/>
    </source>
</evidence>
<evidence type="ECO:0000259" key="12">
    <source>
        <dbReference type="Pfam" id="PF22640"/>
    </source>
</evidence>
<dbReference type="CDD" id="cd02509">
    <property type="entry name" value="GDP-M1P_Guanylyltransferase"/>
    <property type="match status" value="1"/>
</dbReference>
<evidence type="ECO:0000256" key="6">
    <source>
        <dbReference type="ARBA" id="ARBA00022741"/>
    </source>
</evidence>
<dbReference type="Gene3D" id="3.90.550.10">
    <property type="entry name" value="Spore Coat Polysaccharide Biosynthesis Protein SpsA, Chain A"/>
    <property type="match status" value="1"/>
</dbReference>
<keyword evidence="14" id="KW-1185">Reference proteome</keyword>
<evidence type="ECO:0000256" key="5">
    <source>
        <dbReference type="ARBA" id="ARBA00022695"/>
    </source>
</evidence>
<dbReference type="CDD" id="cd02213">
    <property type="entry name" value="cupin_PMI_typeII_C"/>
    <property type="match status" value="1"/>
</dbReference>
<dbReference type="PANTHER" id="PTHR46390">
    <property type="entry name" value="MANNOSE-1-PHOSPHATE GUANYLYLTRANSFERASE"/>
    <property type="match status" value="1"/>
</dbReference>
<dbReference type="InterPro" id="IPR001538">
    <property type="entry name" value="Man6P_isomerase-2_C"/>
</dbReference>
<evidence type="ECO:0000313" key="13">
    <source>
        <dbReference type="EMBL" id="KTC84108.1"/>
    </source>
</evidence>
<comment type="similarity">
    <text evidence="2 9">Belongs to the mannose-6-phosphate isomerase type 2 family.</text>
</comment>
<dbReference type="Pfam" id="PF01050">
    <property type="entry name" value="MannoseP_isomer"/>
    <property type="match status" value="1"/>
</dbReference>
<comment type="catalytic activity">
    <reaction evidence="8">
        <text>alpha-D-mannose 1-phosphate + GTP + H(+) = GDP-alpha-D-mannose + diphosphate</text>
        <dbReference type="Rhea" id="RHEA:15229"/>
        <dbReference type="ChEBI" id="CHEBI:15378"/>
        <dbReference type="ChEBI" id="CHEBI:33019"/>
        <dbReference type="ChEBI" id="CHEBI:37565"/>
        <dbReference type="ChEBI" id="CHEBI:57527"/>
        <dbReference type="ChEBI" id="CHEBI:58409"/>
        <dbReference type="EC" id="2.7.7.13"/>
    </reaction>
</comment>
<dbReference type="UniPathway" id="UPA00126">
    <property type="reaction ID" value="UER00930"/>
</dbReference>
<dbReference type="SUPFAM" id="SSF51182">
    <property type="entry name" value="RmlC-like cupins"/>
    <property type="match status" value="1"/>
</dbReference>
<dbReference type="InterPro" id="IPR029044">
    <property type="entry name" value="Nucleotide-diphossugar_trans"/>
</dbReference>
<dbReference type="RefSeq" id="WP_058441540.1">
    <property type="nucleotide sequence ID" value="NZ_CAAAHU010000003.1"/>
</dbReference>
<dbReference type="SUPFAM" id="SSF53448">
    <property type="entry name" value="Nucleotide-diphospho-sugar transferases"/>
    <property type="match status" value="1"/>
</dbReference>
<keyword evidence="4 13" id="KW-0808">Transferase</keyword>
<dbReference type="InterPro" id="IPR049577">
    <property type="entry name" value="GMPP_N"/>
</dbReference>
<name>A0A0W0SLB7_9GAMM</name>
<dbReference type="FunFam" id="2.60.120.10:FF:000032">
    <property type="entry name" value="Mannose-1-phosphate guanylyltransferase/mannose-6-phosphate isomerase"/>
    <property type="match status" value="1"/>
</dbReference>
<dbReference type="InterPro" id="IPR014710">
    <property type="entry name" value="RmlC-like_jellyroll"/>
</dbReference>
<proteinExistence type="inferred from homology"/>
<evidence type="ECO:0000256" key="3">
    <source>
        <dbReference type="ARBA" id="ARBA00012387"/>
    </source>
</evidence>
<dbReference type="Proteomes" id="UP000054742">
    <property type="component" value="Unassembled WGS sequence"/>
</dbReference>
<evidence type="ECO:0000256" key="8">
    <source>
        <dbReference type="ARBA" id="ARBA00047343"/>
    </source>
</evidence>
<comment type="caution">
    <text evidence="13">The sequence shown here is derived from an EMBL/GenBank/DDBJ whole genome shotgun (WGS) entry which is preliminary data.</text>
</comment>
<dbReference type="AlphaFoldDB" id="A0A0W0SLB7"/>
<gene>
    <name evidence="13" type="primary">cpsB_1</name>
    <name evidence="13" type="ORF">Lbru_1469</name>
</gene>
<dbReference type="Pfam" id="PF22640">
    <property type="entry name" value="ManC_GMP_beta-helix"/>
    <property type="match status" value="1"/>
</dbReference>
<dbReference type="InterPro" id="IPR006375">
    <property type="entry name" value="Man1P_GuaTrfase/Man6P_Isoase"/>
</dbReference>
<accession>A0A0W0SLB7</accession>
<dbReference type="InterPro" id="IPR011051">
    <property type="entry name" value="RmlC_Cupin_sf"/>
</dbReference>
<evidence type="ECO:0000256" key="7">
    <source>
        <dbReference type="ARBA" id="ARBA00023134"/>
    </source>
</evidence>
<evidence type="ECO:0000256" key="9">
    <source>
        <dbReference type="RuleBase" id="RU004190"/>
    </source>
</evidence>
<dbReference type="Gene3D" id="2.60.120.10">
    <property type="entry name" value="Jelly Rolls"/>
    <property type="match status" value="1"/>
</dbReference>
<feature type="domain" description="MannoseP isomerase/GMP-like beta-helix" evidence="12">
    <location>
        <begin position="292"/>
        <end position="346"/>
    </location>
</feature>
<dbReference type="EC" id="2.7.7.13" evidence="3"/>
<evidence type="ECO:0000259" key="10">
    <source>
        <dbReference type="Pfam" id="PF00483"/>
    </source>
</evidence>
<protein>
    <recommendedName>
        <fullName evidence="3">mannose-1-phosphate guanylyltransferase</fullName>
        <ecNumber evidence="3">2.7.7.13</ecNumber>
    </recommendedName>
</protein>
<dbReference type="GO" id="GO:0000271">
    <property type="term" value="P:polysaccharide biosynthetic process"/>
    <property type="evidence" value="ECO:0007669"/>
    <property type="project" value="InterPro"/>
</dbReference>
<feature type="domain" description="Nucleotidyl transferase" evidence="10">
    <location>
        <begin position="4"/>
        <end position="286"/>
    </location>
</feature>
<dbReference type="InterPro" id="IPR051161">
    <property type="entry name" value="Mannose-6P_isomerase_type2"/>
</dbReference>
<organism evidence="13 14">
    <name type="scientific">Legionella brunensis</name>
    <dbReference type="NCBI Taxonomy" id="29422"/>
    <lineage>
        <taxon>Bacteria</taxon>
        <taxon>Pseudomonadati</taxon>
        <taxon>Pseudomonadota</taxon>
        <taxon>Gammaproteobacteria</taxon>
        <taxon>Legionellales</taxon>
        <taxon>Legionellaceae</taxon>
        <taxon>Legionella</taxon>
    </lineage>
</organism>
<dbReference type="NCBIfam" id="TIGR01479">
    <property type="entry name" value="GMP_PMI"/>
    <property type="match status" value="1"/>
</dbReference>
<sequence length="479" mass="53741">MILPIILAGGCGSRLWPLSRKLYPKQFLKLHGSQTMLQATITRLNGLNHQLPMVLCNEEHRFLAAEQLREINLSDSTIILEPEGRGTAPSIALAALLALQANDNPILLVLPADHIIMDINQFQQALKKGLPYAEKGKLVTFGIPPDKPETGYGYINAPQGKNNKEVIEVAGFTEKPDLETAREFLEIGDYYWNSGIFMFTARDYLHELEQHREDIYTSCVSAINGSIKNRDFLYIDKKSFLNCPSESLDYAVMEKTTNAVVVPMEVDWSDIGCWSSLWSISEKDLQGNVHVGEVVNVDTTNTYVHTEDKLVVAVGLKDVVVVNTKDALLIADKISAYKVKQIVEKLTEDERSEAIVHREVYRPWGKFDSLERGKRYQVKHITIKPGEKISTQLHHHRAEHWVLISGSAKVTRGDETFLLTENESTYIPVGTIHSLENPGILPLELIEIQSGSYLGEDDIVRIDDLYGRCSSQKKTSGAE</sequence>
<evidence type="ECO:0000259" key="11">
    <source>
        <dbReference type="Pfam" id="PF01050"/>
    </source>
</evidence>
<dbReference type="GO" id="GO:0005525">
    <property type="term" value="F:GTP binding"/>
    <property type="evidence" value="ECO:0007669"/>
    <property type="project" value="UniProtKB-KW"/>
</dbReference>
<keyword evidence="5 13" id="KW-0548">Nucleotidyltransferase</keyword>
<dbReference type="STRING" id="29422.Lbru_1469"/>
<dbReference type="Pfam" id="PF00483">
    <property type="entry name" value="NTP_transferase"/>
    <property type="match status" value="1"/>
</dbReference>
<comment type="pathway">
    <text evidence="1">Nucleotide-sugar biosynthesis; GDP-alpha-D-mannose biosynthesis; GDP-alpha-D-mannose from alpha-D-mannose 1-phosphate (GTP route): step 1/1.</text>
</comment>
<keyword evidence="6" id="KW-0547">Nucleotide-binding</keyword>
<reference evidence="13 14" key="1">
    <citation type="submission" date="2015-11" db="EMBL/GenBank/DDBJ databases">
        <title>Genomic analysis of 38 Legionella species identifies large and diverse effector repertoires.</title>
        <authorList>
            <person name="Burstein D."/>
            <person name="Amaro F."/>
            <person name="Zusman T."/>
            <person name="Lifshitz Z."/>
            <person name="Cohen O."/>
            <person name="Gilbert J.A."/>
            <person name="Pupko T."/>
            <person name="Shuman H.A."/>
            <person name="Segal G."/>
        </authorList>
    </citation>
    <scope>NUCLEOTIDE SEQUENCE [LARGE SCALE GENOMIC DNA]</scope>
    <source>
        <strain evidence="13 14">ATCC 43878</strain>
    </source>
</reference>
<dbReference type="GO" id="GO:0004475">
    <property type="term" value="F:mannose-1-phosphate guanylyltransferase (GTP) activity"/>
    <property type="evidence" value="ECO:0007669"/>
    <property type="project" value="UniProtKB-EC"/>
</dbReference>
<feature type="domain" description="Mannose-6-phosphate isomerase type II C-terminal" evidence="11">
    <location>
        <begin position="350"/>
        <end position="464"/>
    </location>
</feature>
<evidence type="ECO:0000256" key="1">
    <source>
        <dbReference type="ARBA" id="ARBA00004823"/>
    </source>
</evidence>
<dbReference type="PANTHER" id="PTHR46390:SF1">
    <property type="entry name" value="MANNOSE-1-PHOSPHATE GUANYLYLTRANSFERASE"/>
    <property type="match status" value="1"/>
</dbReference>
<dbReference type="OrthoDB" id="9806359at2"/>
<evidence type="ECO:0000256" key="2">
    <source>
        <dbReference type="ARBA" id="ARBA00006115"/>
    </source>
</evidence>
<dbReference type="PATRIC" id="fig|29422.6.peg.1555"/>
<dbReference type="FunFam" id="3.90.550.10:FF:000046">
    <property type="entry name" value="Mannose-1-phosphate guanylyltransferase (GDP)"/>
    <property type="match status" value="1"/>
</dbReference>
<dbReference type="InterPro" id="IPR054566">
    <property type="entry name" value="ManC/GMP-like_b-helix"/>
</dbReference>